<evidence type="ECO:0000313" key="2">
    <source>
        <dbReference type="Proteomes" id="UP000198604"/>
    </source>
</evidence>
<accession>A0A0E4CSN0</accession>
<reference evidence="2" key="1">
    <citation type="submission" date="2015-03" db="EMBL/GenBank/DDBJ databases">
        <authorList>
            <person name="Urmite Genomes"/>
        </authorList>
    </citation>
    <scope>NUCLEOTIDE SEQUENCE [LARGE SCALE GENOMIC DNA]</scope>
    <source>
        <strain evidence="2">FF10</strain>
    </source>
</reference>
<sequence>MLLIKDIIWISEKIGEADVVVTDGNYEIRCFPFYTHPTLKTIPK</sequence>
<organism evidence="1 2">
    <name type="scientific">Streptococcus varani</name>
    <dbReference type="NCBI Taxonomy" id="1608583"/>
    <lineage>
        <taxon>Bacteria</taxon>
        <taxon>Bacillati</taxon>
        <taxon>Bacillota</taxon>
        <taxon>Bacilli</taxon>
        <taxon>Lactobacillales</taxon>
        <taxon>Streptococcaceae</taxon>
        <taxon>Streptococcus</taxon>
    </lineage>
</organism>
<dbReference type="Proteomes" id="UP000198604">
    <property type="component" value="Unassembled WGS sequence"/>
</dbReference>
<dbReference type="RefSeq" id="WP_281175827.1">
    <property type="nucleotide sequence ID" value="NZ_CTEN01000002.1"/>
</dbReference>
<name>A0A0E4CSN0_9STRE</name>
<protein>
    <submittedName>
        <fullName evidence="1">Uncharacterized protein</fullName>
    </submittedName>
</protein>
<evidence type="ECO:0000313" key="1">
    <source>
        <dbReference type="EMBL" id="CQR24742.1"/>
    </source>
</evidence>
<proteinExistence type="predicted"/>
<gene>
    <name evidence="1" type="ORF">BN1356_01098</name>
</gene>
<dbReference type="EMBL" id="CTEN01000002">
    <property type="protein sequence ID" value="CQR24742.1"/>
    <property type="molecule type" value="Genomic_DNA"/>
</dbReference>
<dbReference type="AlphaFoldDB" id="A0A0E4CSN0"/>
<keyword evidence="2" id="KW-1185">Reference proteome</keyword>